<evidence type="ECO:0000313" key="3">
    <source>
        <dbReference type="Proteomes" id="UP000074410"/>
    </source>
</evidence>
<proteinExistence type="predicted"/>
<feature type="chain" id="PRO_5007549596" evidence="1">
    <location>
        <begin position="24"/>
        <end position="269"/>
    </location>
</feature>
<dbReference type="PATRIC" id="fig|33051.5.peg.418"/>
<name>A0A147JCG4_9SPHN</name>
<gene>
    <name evidence="2" type="ORF">NS258_02380</name>
</gene>
<sequence length="269" mass="29500">MPRHHLGWATSLVLLAAAPSAYAQYTTTNPQTVTDTGRLFKEPFRPLTRGWMMCVSIEGVRLIEAGQSDLAAAQPARMACTREWANLRGVVGKAIGLPRADRALGQLFESFKIKLRGDYLASRVAAIDADGPLTLGSWAMYPIRRGICYVRTRSSDRRYEYKIGRMDGDPTLLITGHSRGSVTPGETRATLDIISPDNTISRQVDISWKPAGSDIQWQIPLGDDLLTALTRATSIALRSGSTVNRFPFPDLPMSARDFISICPAPLPRG</sequence>
<evidence type="ECO:0000313" key="2">
    <source>
        <dbReference type="EMBL" id="KTW17272.1"/>
    </source>
</evidence>
<evidence type="ECO:0000256" key="1">
    <source>
        <dbReference type="SAM" id="SignalP"/>
    </source>
</evidence>
<accession>A0A147JCG4</accession>
<comment type="caution">
    <text evidence="2">The sequence shown here is derived from an EMBL/GenBank/DDBJ whole genome shotgun (WGS) entry which is preliminary data.</text>
</comment>
<dbReference type="Proteomes" id="UP000074410">
    <property type="component" value="Unassembled WGS sequence"/>
</dbReference>
<protein>
    <submittedName>
        <fullName evidence="2">Uncharacterized protein</fullName>
    </submittedName>
</protein>
<dbReference type="EMBL" id="LDTC01000012">
    <property type="protein sequence ID" value="KTW17272.1"/>
    <property type="molecule type" value="Genomic_DNA"/>
</dbReference>
<feature type="signal peptide" evidence="1">
    <location>
        <begin position="1"/>
        <end position="23"/>
    </location>
</feature>
<organism evidence="2 3">
    <name type="scientific">Sphingomonas sanguinis</name>
    <dbReference type="NCBI Taxonomy" id="33051"/>
    <lineage>
        <taxon>Bacteria</taxon>
        <taxon>Pseudomonadati</taxon>
        <taxon>Pseudomonadota</taxon>
        <taxon>Alphaproteobacteria</taxon>
        <taxon>Sphingomonadales</taxon>
        <taxon>Sphingomonadaceae</taxon>
        <taxon>Sphingomonas</taxon>
    </lineage>
</organism>
<keyword evidence="1" id="KW-0732">Signal</keyword>
<dbReference type="AlphaFoldDB" id="A0A147JCG4"/>
<reference evidence="2 3" key="1">
    <citation type="journal article" date="2016" name="Front. Microbiol.">
        <title>Genomic Resource of Rice Seed Associated Bacteria.</title>
        <authorList>
            <person name="Midha S."/>
            <person name="Bansal K."/>
            <person name="Sharma S."/>
            <person name="Kumar N."/>
            <person name="Patil P.P."/>
            <person name="Chaudhry V."/>
            <person name="Patil P.B."/>
        </authorList>
    </citation>
    <scope>NUCLEOTIDE SEQUENCE [LARGE SCALE GENOMIC DNA]</scope>
    <source>
        <strain evidence="2 3">NS258</strain>
    </source>
</reference>